<evidence type="ECO:0000313" key="2">
    <source>
        <dbReference type="EMBL" id="PWJ58997.1"/>
    </source>
</evidence>
<dbReference type="InterPro" id="IPR036390">
    <property type="entry name" value="WH_DNA-bd_sf"/>
</dbReference>
<protein>
    <submittedName>
        <fullName evidence="2">DNA-binding MarR family transcriptional regulator</fullName>
    </submittedName>
</protein>
<dbReference type="PROSITE" id="PS50995">
    <property type="entry name" value="HTH_MARR_2"/>
    <property type="match status" value="1"/>
</dbReference>
<dbReference type="InterPro" id="IPR039422">
    <property type="entry name" value="MarR/SlyA-like"/>
</dbReference>
<name>A0A316B8Y1_9BACT</name>
<keyword evidence="3" id="KW-1185">Reference proteome</keyword>
<dbReference type="Gene3D" id="1.10.10.10">
    <property type="entry name" value="Winged helix-like DNA-binding domain superfamily/Winged helix DNA-binding domain"/>
    <property type="match status" value="1"/>
</dbReference>
<dbReference type="SMART" id="SM00347">
    <property type="entry name" value="HTH_MARR"/>
    <property type="match status" value="1"/>
</dbReference>
<dbReference type="GO" id="GO:0003677">
    <property type="term" value="F:DNA binding"/>
    <property type="evidence" value="ECO:0007669"/>
    <property type="project" value="UniProtKB-KW"/>
</dbReference>
<evidence type="ECO:0000313" key="3">
    <source>
        <dbReference type="Proteomes" id="UP000245880"/>
    </source>
</evidence>
<comment type="caution">
    <text evidence="2">The sequence shown here is derived from an EMBL/GenBank/DDBJ whole genome shotgun (WGS) entry which is preliminary data.</text>
</comment>
<dbReference type="AlphaFoldDB" id="A0A316B8Y1"/>
<dbReference type="PANTHER" id="PTHR33164">
    <property type="entry name" value="TRANSCRIPTIONAL REGULATOR, MARR FAMILY"/>
    <property type="match status" value="1"/>
</dbReference>
<reference evidence="2 3" key="1">
    <citation type="submission" date="2018-03" db="EMBL/GenBank/DDBJ databases">
        <title>Genomic Encyclopedia of Archaeal and Bacterial Type Strains, Phase II (KMG-II): from individual species to whole genera.</title>
        <authorList>
            <person name="Goeker M."/>
        </authorList>
    </citation>
    <scope>NUCLEOTIDE SEQUENCE [LARGE SCALE GENOMIC DNA]</scope>
    <source>
        <strain evidence="2 3">DSM 100346</strain>
    </source>
</reference>
<gene>
    <name evidence="2" type="ORF">CLV98_103370</name>
</gene>
<accession>A0A316B8Y1</accession>
<dbReference type="Pfam" id="PF01047">
    <property type="entry name" value="MarR"/>
    <property type="match status" value="1"/>
</dbReference>
<proteinExistence type="predicted"/>
<dbReference type="InterPro" id="IPR000835">
    <property type="entry name" value="HTH_MarR-typ"/>
</dbReference>
<dbReference type="GO" id="GO:0003700">
    <property type="term" value="F:DNA-binding transcription factor activity"/>
    <property type="evidence" value="ECO:0007669"/>
    <property type="project" value="InterPro"/>
</dbReference>
<feature type="domain" description="HTH marR-type" evidence="1">
    <location>
        <begin position="1"/>
        <end position="141"/>
    </location>
</feature>
<dbReference type="SUPFAM" id="SSF46785">
    <property type="entry name" value="Winged helix' DNA-binding domain"/>
    <property type="match status" value="1"/>
</dbReference>
<dbReference type="PANTHER" id="PTHR33164:SF43">
    <property type="entry name" value="HTH-TYPE TRANSCRIPTIONAL REPRESSOR YETL"/>
    <property type="match status" value="1"/>
</dbReference>
<sequence>MTSINDPLKLILNINAAQGVLQKKMDAALASHGITLTDFTIFLQLSLANEEKMRRVDLAEKVGLTASGITRVLSPLEKLGLVRREAHSRDARVSYVKLAPAGKRILNESIQSAQSSAAELLATYRSTKITELNKVLFRIGGENTIP</sequence>
<dbReference type="RefSeq" id="WP_109673908.1">
    <property type="nucleotide sequence ID" value="NZ_QGDT01000003.1"/>
</dbReference>
<dbReference type="PRINTS" id="PR00598">
    <property type="entry name" value="HTHMARR"/>
</dbReference>
<dbReference type="Proteomes" id="UP000245880">
    <property type="component" value="Unassembled WGS sequence"/>
</dbReference>
<dbReference type="EMBL" id="QGDT01000003">
    <property type="protein sequence ID" value="PWJ58997.1"/>
    <property type="molecule type" value="Genomic_DNA"/>
</dbReference>
<dbReference type="InterPro" id="IPR036388">
    <property type="entry name" value="WH-like_DNA-bd_sf"/>
</dbReference>
<dbReference type="GO" id="GO:0006950">
    <property type="term" value="P:response to stress"/>
    <property type="evidence" value="ECO:0007669"/>
    <property type="project" value="TreeGrafter"/>
</dbReference>
<evidence type="ECO:0000259" key="1">
    <source>
        <dbReference type="PROSITE" id="PS50995"/>
    </source>
</evidence>
<organism evidence="2 3">
    <name type="scientific">Dyadobacter jejuensis</name>
    <dbReference type="NCBI Taxonomy" id="1082580"/>
    <lineage>
        <taxon>Bacteria</taxon>
        <taxon>Pseudomonadati</taxon>
        <taxon>Bacteroidota</taxon>
        <taxon>Cytophagia</taxon>
        <taxon>Cytophagales</taxon>
        <taxon>Spirosomataceae</taxon>
        <taxon>Dyadobacter</taxon>
    </lineage>
</organism>
<keyword evidence="2" id="KW-0238">DNA-binding</keyword>
<dbReference type="OrthoDB" id="5295456at2"/>